<dbReference type="EMBL" id="CWGJ01000011">
    <property type="protein sequence ID" value="CRX38184.1"/>
    <property type="molecule type" value="Genomic_DNA"/>
</dbReference>
<name>A0A0H5DR95_9BACT</name>
<dbReference type="RefSeq" id="WP_098038034.1">
    <property type="nucleotide sequence ID" value="NZ_CWGJ01000011.1"/>
</dbReference>
<dbReference type="PANTHER" id="PTHR24198:SF165">
    <property type="entry name" value="ANKYRIN REPEAT-CONTAINING PROTEIN-RELATED"/>
    <property type="match status" value="1"/>
</dbReference>
<reference evidence="5" key="1">
    <citation type="submission" date="2015-06" db="EMBL/GenBank/DDBJ databases">
        <authorList>
            <person name="Bertelli C."/>
        </authorList>
    </citation>
    <scope>NUCLEOTIDE SEQUENCE [LARGE SCALE GENOMIC DNA]</scope>
    <source>
        <strain evidence="5">CRIB-30</strain>
    </source>
</reference>
<evidence type="ECO:0000256" key="2">
    <source>
        <dbReference type="ARBA" id="ARBA00023043"/>
    </source>
</evidence>
<feature type="compositionally biased region" description="Basic and acidic residues" evidence="3">
    <location>
        <begin position="27"/>
        <end position="40"/>
    </location>
</feature>
<evidence type="ECO:0000313" key="5">
    <source>
        <dbReference type="Proteomes" id="UP000220251"/>
    </source>
</evidence>
<dbReference type="PANTHER" id="PTHR24198">
    <property type="entry name" value="ANKYRIN REPEAT AND PROTEIN KINASE DOMAIN-CONTAINING PROTEIN"/>
    <property type="match status" value="1"/>
</dbReference>
<dbReference type="InterPro" id="IPR036770">
    <property type="entry name" value="Ankyrin_rpt-contain_sf"/>
</dbReference>
<organism evidence="4 5">
    <name type="scientific">Estrella lausannensis</name>
    <dbReference type="NCBI Taxonomy" id="483423"/>
    <lineage>
        <taxon>Bacteria</taxon>
        <taxon>Pseudomonadati</taxon>
        <taxon>Chlamydiota</taxon>
        <taxon>Chlamydiia</taxon>
        <taxon>Parachlamydiales</taxon>
        <taxon>Candidatus Criblamydiaceae</taxon>
        <taxon>Estrella</taxon>
    </lineage>
</organism>
<feature type="region of interest" description="Disordered" evidence="3">
    <location>
        <begin position="20"/>
        <end position="48"/>
    </location>
</feature>
<evidence type="ECO:0000313" key="4">
    <source>
        <dbReference type="EMBL" id="CRX38184.1"/>
    </source>
</evidence>
<gene>
    <name evidence="4" type="ORF">ELAC_0835</name>
</gene>
<dbReference type="Proteomes" id="UP000220251">
    <property type="component" value="Unassembled WGS sequence"/>
</dbReference>
<dbReference type="AlphaFoldDB" id="A0A0H5DR95"/>
<dbReference type="SUPFAM" id="SSF48403">
    <property type="entry name" value="Ankyrin repeat"/>
    <property type="match status" value="1"/>
</dbReference>
<sequence>MQPTQDRLFINQQAALYQSETSAPSKRVRESLAERTESAAKKHKIETGEASQIPADSVMKDISDANAQVAMQIESVKHGNPVFAPAFSTEVAGQLKLQEEILNFIESVIKTVSSKSANQSALESAERTLTFLHLMHELASANRLNDVLAGGEFEGTSIPWFLAHHGKWELLTKMVDSNIDIDFNSSPTSGKHQGISVFIAAIVKKQQNLVRHILSSKKTIDINAVISGGPFAGANALYLMAVKGQWDLVKETLAAYPRVDINARIHNIEAPGPVGANLIHIAAVNAQWDIVKSLLVSRQDCQVNNRIHTKACPGITLPMIAAREAQWDVFETILKMHPGLDINAAITDGNQAGYTVLFFLGLAKRWDLFSTVLDLYPYASVSATAHQGPLKGLTPLLMAAEMQQWPIVAKAIQLQPNANVDTSYERSLCRGATPFWHAVNHRQWPIALTMLSINPFLNVECGSEATSPLTSALMKNQHGFTKLLLLLGAKDPLEGIMIKSPTNGLLTPLPIEFIAQTSRNALEQTRVKIYETLYNSWNRPENDSFAWVRSNKELRSQIACEILIAEHPEIPFFPGLQRIVEKWVNLDDQRNKAAKERVAILAFRQYRWNNGIFESPTPKVVREVRQLIVELIAEVEKSYPFECTHETRRKIIKQIGGGQKGDPRLTKSFVEKAIKSAVMPENPVSPAR</sequence>
<keyword evidence="5" id="KW-1185">Reference proteome</keyword>
<dbReference type="SMART" id="SM00248">
    <property type="entry name" value="ANK"/>
    <property type="match status" value="7"/>
</dbReference>
<proteinExistence type="predicted"/>
<dbReference type="InterPro" id="IPR002110">
    <property type="entry name" value="Ankyrin_rpt"/>
</dbReference>
<keyword evidence="1" id="KW-0677">Repeat</keyword>
<evidence type="ECO:0000256" key="1">
    <source>
        <dbReference type="ARBA" id="ARBA00022737"/>
    </source>
</evidence>
<dbReference type="OrthoDB" id="5630302at2"/>
<keyword evidence="2" id="KW-0040">ANK repeat</keyword>
<protein>
    <submittedName>
        <fullName evidence="4">Uncharacterized protein</fullName>
    </submittedName>
</protein>
<accession>A0A0H5DR95</accession>
<dbReference type="Gene3D" id="1.25.40.20">
    <property type="entry name" value="Ankyrin repeat-containing domain"/>
    <property type="match status" value="1"/>
</dbReference>
<evidence type="ECO:0000256" key="3">
    <source>
        <dbReference type="SAM" id="MobiDB-lite"/>
    </source>
</evidence>